<organism evidence="2 3">
    <name type="scientific">Alicyclobacillus fodiniaquatilis</name>
    <dbReference type="NCBI Taxonomy" id="1661150"/>
    <lineage>
        <taxon>Bacteria</taxon>
        <taxon>Bacillati</taxon>
        <taxon>Bacillota</taxon>
        <taxon>Bacilli</taxon>
        <taxon>Bacillales</taxon>
        <taxon>Alicyclobacillaceae</taxon>
        <taxon>Alicyclobacillus</taxon>
    </lineage>
</organism>
<feature type="domain" description="Cgl0159-like" evidence="1">
    <location>
        <begin position="35"/>
        <end position="276"/>
    </location>
</feature>
<dbReference type="Proteomes" id="UP001597079">
    <property type="component" value="Unassembled WGS sequence"/>
</dbReference>
<comment type="caution">
    <text evidence="2">The sequence shown here is derived from an EMBL/GenBank/DDBJ whole genome shotgun (WGS) entry which is preliminary data.</text>
</comment>
<protein>
    <recommendedName>
        <fullName evidence="1">Cgl0159-like domain-containing protein</fullName>
    </recommendedName>
</protein>
<dbReference type="SUPFAM" id="SSF51569">
    <property type="entry name" value="Aldolase"/>
    <property type="match status" value="1"/>
</dbReference>
<reference evidence="3" key="1">
    <citation type="journal article" date="2019" name="Int. J. Syst. Evol. Microbiol.">
        <title>The Global Catalogue of Microorganisms (GCM) 10K type strain sequencing project: providing services to taxonomists for standard genome sequencing and annotation.</title>
        <authorList>
            <consortium name="The Broad Institute Genomics Platform"/>
            <consortium name="The Broad Institute Genome Sequencing Center for Infectious Disease"/>
            <person name="Wu L."/>
            <person name="Ma J."/>
        </authorList>
    </citation>
    <scope>NUCLEOTIDE SEQUENCE [LARGE SCALE GENOMIC DNA]</scope>
    <source>
        <strain evidence="3">CGMCC 1.12286</strain>
    </source>
</reference>
<proteinExistence type="predicted"/>
<keyword evidence="3" id="KW-1185">Reference proteome</keyword>
<evidence type="ECO:0000313" key="3">
    <source>
        <dbReference type="Proteomes" id="UP001597079"/>
    </source>
</evidence>
<evidence type="ECO:0000313" key="2">
    <source>
        <dbReference type="EMBL" id="MFD1676274.1"/>
    </source>
</evidence>
<sequence>MQVTESILRLRLAQPELCRTLLERRQRRVHWEAEKLVLLAIDHPARRVVAAGKNPWAMADRGELLTRVARVLMQPFVNGLLATPDIIEEVLLLNHLVVEAGGPNFIDGKILVGSMNRGGLANTVFELDDVVTGYTPESIAALHLDAGKLLFRLDPDSRDSLRTMQYCVDALNVLEDHNLPCFLEPLTTNGSTDDLVRLVGVASAMGYSSAHRWLKLPMVGDMARVAAATTCPIVLLGGGNPGTTEQLVANVTEALAAGPNVRGLMIGRGVLYPEDDVDPVVVASKLAAAVYEEEQEVVLWDGLKSTHLVG</sequence>
<dbReference type="RefSeq" id="WP_377944159.1">
    <property type="nucleotide sequence ID" value="NZ_JBHUCX010000044.1"/>
</dbReference>
<accession>A0ABW4JJ13</accession>
<dbReference type="InterPro" id="IPR013785">
    <property type="entry name" value="Aldolase_TIM"/>
</dbReference>
<dbReference type="Pfam" id="PF22649">
    <property type="entry name" value="Cgl0159"/>
    <property type="match status" value="1"/>
</dbReference>
<dbReference type="InterPro" id="IPR054574">
    <property type="entry name" value="Cgl0159_dom"/>
</dbReference>
<dbReference type="Gene3D" id="3.20.20.70">
    <property type="entry name" value="Aldolase class I"/>
    <property type="match status" value="1"/>
</dbReference>
<name>A0ABW4JJ13_9BACL</name>
<dbReference type="EMBL" id="JBHUCX010000044">
    <property type="protein sequence ID" value="MFD1676274.1"/>
    <property type="molecule type" value="Genomic_DNA"/>
</dbReference>
<evidence type="ECO:0000259" key="1">
    <source>
        <dbReference type="Pfam" id="PF22649"/>
    </source>
</evidence>
<gene>
    <name evidence="2" type="ORF">ACFSB2_16335</name>
</gene>